<keyword evidence="2" id="KW-0645">Protease</keyword>
<accession>A0A9N9U6K8</accession>
<dbReference type="InterPro" id="IPR051458">
    <property type="entry name" value="Cyt/Met_Dipeptidase"/>
</dbReference>
<evidence type="ECO:0000256" key="1">
    <source>
        <dbReference type="ARBA" id="ARBA00006247"/>
    </source>
</evidence>
<protein>
    <recommendedName>
        <fullName evidence="5">Peptidase M20 dimerisation domain-containing protein</fullName>
    </recommendedName>
</protein>
<reference evidence="7" key="1">
    <citation type="submission" date="2019-06" db="EMBL/GenBank/DDBJ databases">
        <authorList>
            <person name="Broberg M."/>
        </authorList>
    </citation>
    <scope>NUCLEOTIDE SEQUENCE [LARGE SCALE GENOMIC DNA]</scope>
</reference>
<evidence type="ECO:0000256" key="3">
    <source>
        <dbReference type="ARBA" id="ARBA00022723"/>
    </source>
</evidence>
<dbReference type="Gene3D" id="3.40.630.10">
    <property type="entry name" value="Zn peptidases"/>
    <property type="match status" value="1"/>
</dbReference>
<organism evidence="6 7">
    <name type="scientific">Clonostachys byssicola</name>
    <dbReference type="NCBI Taxonomy" id="160290"/>
    <lineage>
        <taxon>Eukaryota</taxon>
        <taxon>Fungi</taxon>
        <taxon>Dikarya</taxon>
        <taxon>Ascomycota</taxon>
        <taxon>Pezizomycotina</taxon>
        <taxon>Sordariomycetes</taxon>
        <taxon>Hypocreomycetidae</taxon>
        <taxon>Hypocreales</taxon>
        <taxon>Bionectriaceae</taxon>
        <taxon>Clonostachys</taxon>
    </lineage>
</organism>
<name>A0A9N9U6K8_9HYPO</name>
<evidence type="ECO:0000256" key="2">
    <source>
        <dbReference type="ARBA" id="ARBA00022670"/>
    </source>
</evidence>
<gene>
    <name evidence="6" type="ORF">CBYS24578_00016076</name>
</gene>
<dbReference type="SUPFAM" id="SSF53187">
    <property type="entry name" value="Zn-dependent exopeptidases"/>
    <property type="match status" value="1"/>
</dbReference>
<evidence type="ECO:0000259" key="5">
    <source>
        <dbReference type="Pfam" id="PF07687"/>
    </source>
</evidence>
<comment type="similarity">
    <text evidence="1">Belongs to the peptidase M20A family.</text>
</comment>
<dbReference type="PANTHER" id="PTHR43270">
    <property type="entry name" value="BETA-ALA-HIS DIPEPTIDASE"/>
    <property type="match status" value="1"/>
</dbReference>
<feature type="domain" description="Peptidase M20 dimerisation" evidence="5">
    <location>
        <begin position="213"/>
        <end position="368"/>
    </location>
</feature>
<dbReference type="GO" id="GO:0008233">
    <property type="term" value="F:peptidase activity"/>
    <property type="evidence" value="ECO:0007669"/>
    <property type="project" value="UniProtKB-KW"/>
</dbReference>
<keyword evidence="3" id="KW-0479">Metal-binding</keyword>
<evidence type="ECO:0000313" key="7">
    <source>
        <dbReference type="Proteomes" id="UP000754883"/>
    </source>
</evidence>
<dbReference type="Gene3D" id="3.30.70.360">
    <property type="match status" value="1"/>
</dbReference>
<sequence>MTTSAPGSFQHLFAKVDELESHFIDRLRRAIRIPSISAHAEARKECFEMAQMLREEMTLLGIQAQLKDIGYEKHTGLKLPPIVLGRYGQDPKKPTILVYCHYDVQPAEKSDGWSTDPWEMTTEEDGRLCGRGTSDDKGPLLCWLNAIEAFQAAGMDVPVNLLFLFEGMEENGSTGLRAALEEEASQFLADVDAVCISDLVWAGNTYPSIVQGLRGVLFYVLDVTGAEKDAHSGLFGGVISEPMSDLASIMSSLVDSKGNILIPGIYDPVRPVTDVEKEQWGNLGLSEGDLTDSVNGRSLHSDFIESLVHRWRKPSLSLHRLENAAPGAGATTSIPAKVRGKFSIRTVPNMVSSEVDKLVQQHINTHFRSLGSKNDLHINCVHQSDWFFEDSSHWSYQAAINATRNVWDHEPGLSCEGGSIPIALDLKQVLKKNVLLLPVGRAGDGAHSINGTLLRKSYGDLCAV</sequence>
<dbReference type="InterPro" id="IPR001261">
    <property type="entry name" value="ArgE/DapE_CS"/>
</dbReference>
<proteinExistence type="inferred from homology"/>
<dbReference type="PANTHER" id="PTHR43270:SF4">
    <property type="entry name" value="CARNOSINE DIPEPTIDASE 2, ISOFORM A"/>
    <property type="match status" value="1"/>
</dbReference>
<dbReference type="PROSITE" id="PS00759">
    <property type="entry name" value="ARGE_DAPE_CPG2_2"/>
    <property type="match status" value="1"/>
</dbReference>
<dbReference type="Pfam" id="PF07687">
    <property type="entry name" value="M20_dimer"/>
    <property type="match status" value="1"/>
</dbReference>
<keyword evidence="4" id="KW-0378">Hydrolase</keyword>
<dbReference type="EMBL" id="CABFNO020001296">
    <property type="protein sequence ID" value="CAG9977215.1"/>
    <property type="molecule type" value="Genomic_DNA"/>
</dbReference>
<dbReference type="InterPro" id="IPR011650">
    <property type="entry name" value="Peptidase_M20_dimer"/>
</dbReference>
<dbReference type="OrthoDB" id="7832001at2759"/>
<evidence type="ECO:0000256" key="4">
    <source>
        <dbReference type="ARBA" id="ARBA00022801"/>
    </source>
</evidence>
<reference evidence="6 7" key="2">
    <citation type="submission" date="2021-10" db="EMBL/GenBank/DDBJ databases">
        <authorList>
            <person name="Piombo E."/>
        </authorList>
    </citation>
    <scope>NUCLEOTIDE SEQUENCE [LARGE SCALE GENOMIC DNA]</scope>
</reference>
<dbReference type="GO" id="GO:0006508">
    <property type="term" value="P:proteolysis"/>
    <property type="evidence" value="ECO:0007669"/>
    <property type="project" value="UniProtKB-KW"/>
</dbReference>
<dbReference type="Proteomes" id="UP000754883">
    <property type="component" value="Unassembled WGS sequence"/>
</dbReference>
<dbReference type="GO" id="GO:0046872">
    <property type="term" value="F:metal ion binding"/>
    <property type="evidence" value="ECO:0007669"/>
    <property type="project" value="UniProtKB-KW"/>
</dbReference>
<keyword evidence="7" id="KW-1185">Reference proteome</keyword>
<comment type="caution">
    <text evidence="6">The sequence shown here is derived from an EMBL/GenBank/DDBJ whole genome shotgun (WGS) entry which is preliminary data.</text>
</comment>
<dbReference type="Pfam" id="PF01546">
    <property type="entry name" value="Peptidase_M20"/>
    <property type="match status" value="1"/>
</dbReference>
<evidence type="ECO:0000313" key="6">
    <source>
        <dbReference type="EMBL" id="CAG9977215.1"/>
    </source>
</evidence>
<dbReference type="InterPro" id="IPR002933">
    <property type="entry name" value="Peptidase_M20"/>
</dbReference>
<dbReference type="AlphaFoldDB" id="A0A9N9U6K8"/>